<dbReference type="AlphaFoldDB" id="A0A5A7PF07"/>
<keyword evidence="1" id="KW-0539">Nucleus</keyword>
<proteinExistence type="predicted"/>
<feature type="domain" description="SMARCC C-terminal" evidence="4">
    <location>
        <begin position="89"/>
        <end position="155"/>
    </location>
</feature>
<dbReference type="InterPro" id="IPR032451">
    <property type="entry name" value="SMARCC_C"/>
</dbReference>
<keyword evidence="2" id="KW-0175">Coiled coil</keyword>
<evidence type="ECO:0000256" key="1">
    <source>
        <dbReference type="ARBA" id="ARBA00023242"/>
    </source>
</evidence>
<organism evidence="5 6">
    <name type="scientific">Striga asiatica</name>
    <name type="common">Asiatic witchweed</name>
    <name type="synonym">Buchnera asiatica</name>
    <dbReference type="NCBI Taxonomy" id="4170"/>
    <lineage>
        <taxon>Eukaryota</taxon>
        <taxon>Viridiplantae</taxon>
        <taxon>Streptophyta</taxon>
        <taxon>Embryophyta</taxon>
        <taxon>Tracheophyta</taxon>
        <taxon>Spermatophyta</taxon>
        <taxon>Magnoliopsida</taxon>
        <taxon>eudicotyledons</taxon>
        <taxon>Gunneridae</taxon>
        <taxon>Pentapetalae</taxon>
        <taxon>asterids</taxon>
        <taxon>lamiids</taxon>
        <taxon>Lamiales</taxon>
        <taxon>Orobanchaceae</taxon>
        <taxon>Buchnereae</taxon>
        <taxon>Striga</taxon>
    </lineage>
</organism>
<gene>
    <name evidence="5" type="ORF">STAS_07342</name>
</gene>
<evidence type="ECO:0000256" key="3">
    <source>
        <dbReference type="SAM" id="MobiDB-lite"/>
    </source>
</evidence>
<comment type="caution">
    <text evidence="5">The sequence shown here is derived from an EMBL/GenBank/DDBJ whole genome shotgun (WGS) entry which is preliminary data.</text>
</comment>
<keyword evidence="6" id="KW-1185">Reference proteome</keyword>
<dbReference type="Proteomes" id="UP000325081">
    <property type="component" value="Unassembled WGS sequence"/>
</dbReference>
<dbReference type="OrthoDB" id="118550at2759"/>
<accession>A0A5A7PF07</accession>
<sequence length="203" mass="21844">MEANSREAPALPGTKMSCLVAFLASVLGPRVAVACAHASLASLSKDIDKEESSNGGITRLRTNGPASQHDTEVVQLSTEKVIAAAKDSLVAAALKAKLFADHEEREIQRLSANIVNHQLKRLELKLKQFAEIETMLMKECEQMERTRQRIAAERALAQFGSTSGLAQPTSLPGISNLMIHNPCGNIRHVSGPQPSFLSGYGNS</sequence>
<feature type="coiled-coil region" evidence="2">
    <location>
        <begin position="100"/>
        <end position="127"/>
    </location>
</feature>
<dbReference type="Pfam" id="PF16495">
    <property type="entry name" value="SWIRM-assoc_1"/>
    <property type="match status" value="1"/>
</dbReference>
<evidence type="ECO:0000259" key="4">
    <source>
        <dbReference type="Pfam" id="PF16495"/>
    </source>
</evidence>
<dbReference type="EMBL" id="BKCP01004450">
    <property type="protein sequence ID" value="GER31349.1"/>
    <property type="molecule type" value="Genomic_DNA"/>
</dbReference>
<feature type="region of interest" description="Disordered" evidence="3">
    <location>
        <begin position="49"/>
        <end position="70"/>
    </location>
</feature>
<name>A0A5A7PF07_STRAF</name>
<dbReference type="PANTHER" id="PTHR12802:SF61">
    <property type="entry name" value="SWI_SNF COMPLEX SUBUNIT SWI3C"/>
    <property type="match status" value="1"/>
</dbReference>
<evidence type="ECO:0000313" key="5">
    <source>
        <dbReference type="EMBL" id="GER31349.1"/>
    </source>
</evidence>
<dbReference type="PANTHER" id="PTHR12802">
    <property type="entry name" value="SWI/SNF COMPLEX-RELATED"/>
    <property type="match status" value="1"/>
</dbReference>
<feature type="compositionally biased region" description="Polar residues" evidence="3">
    <location>
        <begin position="53"/>
        <end position="70"/>
    </location>
</feature>
<evidence type="ECO:0000313" key="6">
    <source>
        <dbReference type="Proteomes" id="UP000325081"/>
    </source>
</evidence>
<evidence type="ECO:0000256" key="2">
    <source>
        <dbReference type="SAM" id="Coils"/>
    </source>
</evidence>
<protein>
    <submittedName>
        <fullName evidence="5">SWI/SNF complex subunit SWI3C</fullName>
    </submittedName>
</protein>
<reference evidence="6" key="1">
    <citation type="journal article" date="2019" name="Curr. Biol.">
        <title>Genome Sequence of Striga asiatica Provides Insight into the Evolution of Plant Parasitism.</title>
        <authorList>
            <person name="Yoshida S."/>
            <person name="Kim S."/>
            <person name="Wafula E.K."/>
            <person name="Tanskanen J."/>
            <person name="Kim Y.M."/>
            <person name="Honaas L."/>
            <person name="Yang Z."/>
            <person name="Spallek T."/>
            <person name="Conn C.E."/>
            <person name="Ichihashi Y."/>
            <person name="Cheong K."/>
            <person name="Cui S."/>
            <person name="Der J.P."/>
            <person name="Gundlach H."/>
            <person name="Jiao Y."/>
            <person name="Hori C."/>
            <person name="Ishida J.K."/>
            <person name="Kasahara H."/>
            <person name="Kiba T."/>
            <person name="Kim M.S."/>
            <person name="Koo N."/>
            <person name="Laohavisit A."/>
            <person name="Lee Y.H."/>
            <person name="Lumba S."/>
            <person name="McCourt P."/>
            <person name="Mortimer J.C."/>
            <person name="Mutuku J.M."/>
            <person name="Nomura T."/>
            <person name="Sasaki-Sekimoto Y."/>
            <person name="Seto Y."/>
            <person name="Wang Y."/>
            <person name="Wakatake T."/>
            <person name="Sakakibara H."/>
            <person name="Demura T."/>
            <person name="Yamaguchi S."/>
            <person name="Yoneyama K."/>
            <person name="Manabe R.I."/>
            <person name="Nelson D.C."/>
            <person name="Schulman A.H."/>
            <person name="Timko M.P."/>
            <person name="dePamphilis C.W."/>
            <person name="Choi D."/>
            <person name="Shirasu K."/>
        </authorList>
    </citation>
    <scope>NUCLEOTIDE SEQUENCE [LARGE SCALE GENOMIC DNA]</scope>
    <source>
        <strain evidence="6">cv. UVA1</strain>
    </source>
</reference>